<keyword evidence="4" id="KW-0862">Zinc</keyword>
<feature type="compositionally biased region" description="Low complexity" evidence="6">
    <location>
        <begin position="1013"/>
        <end position="1032"/>
    </location>
</feature>
<feature type="domain" description="HAT C-terminal dimerisation" evidence="7">
    <location>
        <begin position="837"/>
        <end position="900"/>
    </location>
</feature>
<feature type="compositionally biased region" description="Polar residues" evidence="6">
    <location>
        <begin position="1066"/>
        <end position="1079"/>
    </location>
</feature>
<evidence type="ECO:0000313" key="8">
    <source>
        <dbReference type="EMBL" id="EJT45253.1"/>
    </source>
</evidence>
<dbReference type="InterPro" id="IPR008906">
    <property type="entry name" value="HATC_C_dom"/>
</dbReference>
<dbReference type="InterPro" id="IPR052035">
    <property type="entry name" value="ZnF_BED_domain_contain"/>
</dbReference>
<evidence type="ECO:0000313" key="9">
    <source>
        <dbReference type="Proteomes" id="UP000002748"/>
    </source>
</evidence>
<feature type="compositionally biased region" description="Low complexity" evidence="6">
    <location>
        <begin position="1248"/>
        <end position="1263"/>
    </location>
</feature>
<dbReference type="InterPro" id="IPR012337">
    <property type="entry name" value="RNaseH-like_sf"/>
</dbReference>
<evidence type="ECO:0000256" key="6">
    <source>
        <dbReference type="SAM" id="MobiDB-lite"/>
    </source>
</evidence>
<dbReference type="GO" id="GO:0008270">
    <property type="term" value="F:zinc ion binding"/>
    <property type="evidence" value="ECO:0007669"/>
    <property type="project" value="UniProtKB-KW"/>
</dbReference>
<feature type="compositionally biased region" description="Low complexity" evidence="6">
    <location>
        <begin position="1101"/>
        <end position="1111"/>
    </location>
</feature>
<evidence type="ECO:0000256" key="1">
    <source>
        <dbReference type="ARBA" id="ARBA00004123"/>
    </source>
</evidence>
<dbReference type="HOGENOM" id="CLU_006435_0_0_1"/>
<dbReference type="EMBL" id="ALBS01000331">
    <property type="protein sequence ID" value="EJT45253.1"/>
    <property type="molecule type" value="Genomic_DNA"/>
</dbReference>
<keyword evidence="2" id="KW-0479">Metal-binding</keyword>
<reference evidence="8 9" key="1">
    <citation type="journal article" date="2012" name="Eukaryot. Cell">
        <title>Draft genome sequence of CBS 2479, the standard type strain of Trichosporon asahii.</title>
        <authorList>
            <person name="Yang R.Y."/>
            <person name="Li H.T."/>
            <person name="Zhu H."/>
            <person name="Zhou G.P."/>
            <person name="Wang M."/>
            <person name="Wang L."/>
        </authorList>
    </citation>
    <scope>NUCLEOTIDE SEQUENCE [LARGE SCALE GENOMIC DNA]</scope>
    <source>
        <strain evidence="9">ATCC 90039 / CBS 2479 / JCM 2466 / KCTC 7840 / NCYC 2677 / UAMH 7654</strain>
    </source>
</reference>
<gene>
    <name evidence="8" type="ORF">A1Q1_06391</name>
</gene>
<evidence type="ECO:0000256" key="4">
    <source>
        <dbReference type="ARBA" id="ARBA00022833"/>
    </source>
</evidence>
<feature type="region of interest" description="Disordered" evidence="6">
    <location>
        <begin position="89"/>
        <end position="128"/>
    </location>
</feature>
<evidence type="ECO:0000259" key="7">
    <source>
        <dbReference type="Pfam" id="PF05699"/>
    </source>
</evidence>
<sequence length="1293" mass="139110">MAIVEQLKNALQALTAKDKEKRAALQAQSSLSASQEEWLDSQANYTDLALLIEALEAEDDANAAYKAMEVAGTLPSEVSTALAEAEKLQARNCRTPESQPLSLPLRRSPRASKPPRDPMASVAVPLSPANPLGLPGYRGWGLLDAPRISNTGESPGPPTSPSPQSSAQESLWVDERAAAVADDRYGTPLNGTRALGPSLSLSSLQSTVIDFSQDDDEEEALPRPKRKKPHHMVFFEATGRAADDLHRCLLCRAVFKGGHLTGKGGRPVCPSRALAGRRFPHATLPQLASLTAAVPDDQPTLPQVLQAPFQLPIFHKLLTLAVISSRVPFSLVEHPAWRALFNYLCPQAIVQSRQTLARSMRDLHSSLQHAASTSFERANTMCSVQTDLSFTGGNVAWVDEKWTLHTDFAFFTPLRLRHTGVNLAAPLAAWIQSRRLGGRVLSITTDGASNNITMLERLAQTPYIEFNNQKDHVLCSCHCIGRVVFVFMKNLGCTIPALRPKQLDIPSIFINDALAESEAPEAQDDRDPAEDLQELSQLDHEAESFFDDEGDEEEAPQEADSEEEQDTASPSTTPHGNAARMATKFCRMTMRSSHLVAAFRQLSGGRALKRVAGIRWANDVEVWESVLEHRQSIHLMLLNHHSHYTKHDIRLEGTDYLALERLQSILAPLRDFTRDMEGNKPTGSLVIHMWLQLVLHLKTMRSRYSDAPDIVCALSAAIRKAEGYLAQASQCRPLLIATALNPQCRLRFFSKNSRYLSTSSNEVRGLLIDVCEQIFQEQAQTPQQLDSDKPEALSTAPTSQFLDFGDDSDEEQTPTMVVEAEIDRYNHRSSMAGSQGLQQDALKWWEVNSHLFPTLSKAAQRYLSVLGAQAVTERLFSASAAVCNPRRMGNILPETISAQVGTDQLLLNDYRAGNEWGDAQEVIRRYIAQQKQQKKLTQVYSATALFTTAMRGNRDLRACIVRCCNSIPGTIDRTPQGCHVIAGSAADAAMRTCTKACPDSSSKKRLGARQADSPCPSSVTSGSASSAVSHHGSNTRTHTSHSESASHASHTHPGSHSTHDAGHSGTPVNSSSVTGSAPATSIIGTSDAAGASVASASVSHSASGSAQPSASGKKKSAAPRAARGVSVAISNIVVLSSRDLSARDRWHPDVPPCVKDCCHQYGGKYQDQDNNITCGWDKAPPGAMDGYATCRDACWPGPHKRQATDHASSAVSAKPSVSAGHSASHKANSGGSVGNAPSTSAAQTKPQASGSHSASGSAKPSASGRKKSAAGKTASMNVGALLLLSAAVAALTC</sequence>
<dbReference type="PANTHER" id="PTHR46481">
    <property type="entry name" value="ZINC FINGER BED DOMAIN-CONTAINING PROTEIN 4"/>
    <property type="match status" value="1"/>
</dbReference>
<dbReference type="GO" id="GO:0005634">
    <property type="term" value="C:nucleus"/>
    <property type="evidence" value="ECO:0007669"/>
    <property type="project" value="UniProtKB-SubCell"/>
</dbReference>
<dbReference type="GeneID" id="25989903"/>
<feature type="region of interest" description="Disordered" evidence="6">
    <location>
        <begin position="1198"/>
        <end position="1272"/>
    </location>
</feature>
<name>J5Q3A7_TRIAS</name>
<comment type="subcellular location">
    <subcellularLocation>
        <location evidence="1">Nucleus</location>
    </subcellularLocation>
</comment>
<evidence type="ECO:0000256" key="3">
    <source>
        <dbReference type="ARBA" id="ARBA00022771"/>
    </source>
</evidence>
<protein>
    <recommendedName>
        <fullName evidence="7">HAT C-terminal dimerisation domain-containing protein</fullName>
    </recommendedName>
</protein>
<dbReference type="PANTHER" id="PTHR46481:SF10">
    <property type="entry name" value="ZINC FINGER BED DOMAIN-CONTAINING PROTEIN 39"/>
    <property type="match status" value="1"/>
</dbReference>
<evidence type="ECO:0000256" key="2">
    <source>
        <dbReference type="ARBA" id="ARBA00022723"/>
    </source>
</evidence>
<dbReference type="OrthoDB" id="3264316at2759"/>
<organism evidence="8 9">
    <name type="scientific">Trichosporon asahii var. asahii (strain ATCC 90039 / CBS 2479 / JCM 2466 / KCTC 7840 / NBRC 103889/ NCYC 2677 / UAMH 7654)</name>
    <name type="common">Yeast</name>
    <dbReference type="NCBI Taxonomy" id="1186058"/>
    <lineage>
        <taxon>Eukaryota</taxon>
        <taxon>Fungi</taxon>
        <taxon>Dikarya</taxon>
        <taxon>Basidiomycota</taxon>
        <taxon>Agaricomycotina</taxon>
        <taxon>Tremellomycetes</taxon>
        <taxon>Trichosporonales</taxon>
        <taxon>Trichosporonaceae</taxon>
        <taxon>Trichosporon</taxon>
    </lineage>
</organism>
<feature type="region of interest" description="Disordered" evidence="6">
    <location>
        <begin position="1101"/>
        <end position="1123"/>
    </location>
</feature>
<dbReference type="RefSeq" id="XP_014176980.1">
    <property type="nucleotide sequence ID" value="XM_014321505.1"/>
</dbReference>
<dbReference type="VEuPathDB" id="FungiDB:A1Q1_06391"/>
<feature type="compositionally biased region" description="Low complexity" evidence="6">
    <location>
        <begin position="1207"/>
        <end position="1219"/>
    </location>
</feature>
<dbReference type="Proteomes" id="UP000002748">
    <property type="component" value="Unassembled WGS sequence"/>
</dbReference>
<keyword evidence="3" id="KW-0863">Zinc-finger</keyword>
<accession>J5Q3A7</accession>
<dbReference type="Pfam" id="PF05699">
    <property type="entry name" value="Dimer_Tnp_hAT"/>
    <property type="match status" value="1"/>
</dbReference>
<dbReference type="SUPFAM" id="SSF53098">
    <property type="entry name" value="Ribonuclease H-like"/>
    <property type="match status" value="1"/>
</dbReference>
<keyword evidence="5" id="KW-0539">Nucleus</keyword>
<proteinExistence type="predicted"/>
<dbReference type="KEGG" id="tasa:A1Q1_06391"/>
<comment type="caution">
    <text evidence="8">The sequence shown here is derived from an EMBL/GenBank/DDBJ whole genome shotgun (WGS) entry which is preliminary data.</text>
</comment>
<feature type="compositionally biased region" description="Polar residues" evidence="6">
    <location>
        <begin position="1225"/>
        <end position="1247"/>
    </location>
</feature>
<feature type="compositionally biased region" description="Low complexity" evidence="6">
    <location>
        <begin position="1042"/>
        <end position="1052"/>
    </location>
</feature>
<feature type="region of interest" description="Disordered" evidence="6">
    <location>
        <begin position="145"/>
        <end position="171"/>
    </location>
</feature>
<feature type="compositionally biased region" description="Acidic residues" evidence="6">
    <location>
        <begin position="544"/>
        <end position="566"/>
    </location>
</feature>
<feature type="region of interest" description="Disordered" evidence="6">
    <location>
        <begin position="996"/>
        <end position="1079"/>
    </location>
</feature>
<feature type="region of interest" description="Disordered" evidence="6">
    <location>
        <begin position="543"/>
        <end position="578"/>
    </location>
</feature>
<dbReference type="GO" id="GO:0046983">
    <property type="term" value="F:protein dimerization activity"/>
    <property type="evidence" value="ECO:0007669"/>
    <property type="project" value="InterPro"/>
</dbReference>
<evidence type="ECO:0000256" key="5">
    <source>
        <dbReference type="ARBA" id="ARBA00023242"/>
    </source>
</evidence>